<dbReference type="GO" id="GO:0004879">
    <property type="term" value="F:nuclear receptor activity"/>
    <property type="evidence" value="ECO:0007669"/>
    <property type="project" value="InterPro"/>
</dbReference>
<dbReference type="InterPro" id="IPR000536">
    <property type="entry name" value="Nucl_hrmn_rcpt_lig-bd"/>
</dbReference>
<dbReference type="GeneTree" id="ENSGT00940000157097"/>
<dbReference type="Gene3D" id="3.30.50.10">
    <property type="entry name" value="Erythroid Transcription Factor GATA-1, subunit A"/>
    <property type="match status" value="1"/>
</dbReference>
<evidence type="ECO:0000313" key="19">
    <source>
        <dbReference type="Proteomes" id="UP000007303"/>
    </source>
</evidence>
<evidence type="ECO:0000256" key="6">
    <source>
        <dbReference type="ARBA" id="ARBA00022833"/>
    </source>
</evidence>
<dbReference type="GO" id="GO:0005634">
    <property type="term" value="C:nucleus"/>
    <property type="evidence" value="ECO:0007669"/>
    <property type="project" value="UniProtKB-SubCell"/>
</dbReference>
<keyword evidence="10" id="KW-0010">Activator</keyword>
<proteinExistence type="inferred from homology"/>
<keyword evidence="7 15" id="KW-0805">Transcription regulation</keyword>
<keyword evidence="9 15" id="KW-0238">DNA-binding</keyword>
<dbReference type="PRINTS" id="PR01289">
    <property type="entry name" value="PROXISOMPAAR"/>
</dbReference>
<evidence type="ECO:0000256" key="12">
    <source>
        <dbReference type="ARBA" id="ARBA00023170"/>
    </source>
</evidence>
<evidence type="ECO:0000256" key="15">
    <source>
        <dbReference type="RuleBase" id="RU004334"/>
    </source>
</evidence>
<evidence type="ECO:0000256" key="11">
    <source>
        <dbReference type="ARBA" id="ARBA00023163"/>
    </source>
</evidence>
<dbReference type="FunFam" id="3.30.50.10:FF:000010">
    <property type="entry name" value="Peroxisome proliferator-activated receptor gamma"/>
    <property type="match status" value="1"/>
</dbReference>
<keyword evidence="19" id="KW-1185">Reference proteome</keyword>
<dbReference type="Gene3D" id="1.10.565.10">
    <property type="entry name" value="Retinoid X Receptor"/>
    <property type="match status" value="1"/>
</dbReference>
<dbReference type="SMART" id="SM00399">
    <property type="entry name" value="ZnF_C4"/>
    <property type="match status" value="1"/>
</dbReference>
<dbReference type="OMA" id="TNHPDNI"/>
<feature type="domain" description="Nuclear receptor" evidence="16">
    <location>
        <begin position="104"/>
        <end position="178"/>
    </location>
</feature>
<name>H3CL78_TETNG</name>
<dbReference type="HOGENOM" id="CLU_007368_4_1_1"/>
<dbReference type="Pfam" id="PF00105">
    <property type="entry name" value="zf-C4"/>
    <property type="match status" value="1"/>
</dbReference>
<evidence type="ECO:0000313" key="18">
    <source>
        <dbReference type="Ensembl" id="ENSTNIP00000009007.1"/>
    </source>
</evidence>
<feature type="domain" description="NR LBD" evidence="17">
    <location>
        <begin position="243"/>
        <end position="472"/>
    </location>
</feature>
<dbReference type="InterPro" id="IPR001628">
    <property type="entry name" value="Znf_hrmn_rcpt"/>
</dbReference>
<dbReference type="InterPro" id="IPR050234">
    <property type="entry name" value="Nuclear_hormone_rcpt_NR1"/>
</dbReference>
<dbReference type="GO" id="GO:0045923">
    <property type="term" value="P:positive regulation of fatty acid metabolic process"/>
    <property type="evidence" value="ECO:0007669"/>
    <property type="project" value="TreeGrafter"/>
</dbReference>
<dbReference type="GO" id="GO:0008289">
    <property type="term" value="F:lipid binding"/>
    <property type="evidence" value="ECO:0007669"/>
    <property type="project" value="UniProtKB-KW"/>
</dbReference>
<keyword evidence="4 15" id="KW-0479">Metal-binding</keyword>
<evidence type="ECO:0000256" key="10">
    <source>
        <dbReference type="ARBA" id="ARBA00023159"/>
    </source>
</evidence>
<comment type="subcellular location">
    <subcellularLocation>
        <location evidence="1 15">Nucleus</location>
    </subcellularLocation>
</comment>
<dbReference type="STRING" id="99883.ENSTNIP00000009007"/>
<dbReference type="PROSITE" id="PS51030">
    <property type="entry name" value="NUCLEAR_REC_DBD_2"/>
    <property type="match status" value="1"/>
</dbReference>
<dbReference type="CDD" id="cd06965">
    <property type="entry name" value="NR_DBD_Ppar"/>
    <property type="match status" value="1"/>
</dbReference>
<dbReference type="GO" id="GO:0045944">
    <property type="term" value="P:positive regulation of transcription by RNA polymerase II"/>
    <property type="evidence" value="ECO:0007669"/>
    <property type="project" value="TreeGrafter"/>
</dbReference>
<reference evidence="19" key="1">
    <citation type="journal article" date="2004" name="Nature">
        <title>Genome duplication in the teleost fish Tetraodon nigroviridis reveals the early vertebrate proto-karyotype.</title>
        <authorList>
            <person name="Jaillon O."/>
            <person name="Aury J.-M."/>
            <person name="Brunet F."/>
            <person name="Petit J.-L."/>
            <person name="Stange-Thomann N."/>
            <person name="Mauceli E."/>
            <person name="Bouneau L."/>
            <person name="Fischer C."/>
            <person name="Ozouf-Costaz C."/>
            <person name="Bernot A."/>
            <person name="Nicaud S."/>
            <person name="Jaffe D."/>
            <person name="Fisher S."/>
            <person name="Lutfalla G."/>
            <person name="Dossat C."/>
            <person name="Segurens B."/>
            <person name="Dasilva C."/>
            <person name="Salanoubat M."/>
            <person name="Levy M."/>
            <person name="Boudet N."/>
            <person name="Castellano S."/>
            <person name="Anthouard V."/>
            <person name="Jubin C."/>
            <person name="Castelli V."/>
            <person name="Katinka M."/>
            <person name="Vacherie B."/>
            <person name="Biemont C."/>
            <person name="Skalli Z."/>
            <person name="Cattolico L."/>
            <person name="Poulain J."/>
            <person name="De Berardinis V."/>
            <person name="Cruaud C."/>
            <person name="Duprat S."/>
            <person name="Brottier P."/>
            <person name="Coutanceau J.-P."/>
            <person name="Gouzy J."/>
            <person name="Parra G."/>
            <person name="Lardier G."/>
            <person name="Chapple C."/>
            <person name="McKernan K.J."/>
            <person name="McEwan P."/>
            <person name="Bosak S."/>
            <person name="Kellis M."/>
            <person name="Volff J.-N."/>
            <person name="Guigo R."/>
            <person name="Zody M.C."/>
            <person name="Mesirov J."/>
            <person name="Lindblad-Toh K."/>
            <person name="Birren B."/>
            <person name="Nusbaum C."/>
            <person name="Kahn D."/>
            <person name="Robinson-Rechavi M."/>
            <person name="Laudet V."/>
            <person name="Schachter V."/>
            <person name="Quetier F."/>
            <person name="Saurin W."/>
            <person name="Scarpelli C."/>
            <person name="Wincker P."/>
            <person name="Lander E.S."/>
            <person name="Weissenbach J."/>
            <person name="Roest Crollius H."/>
        </authorList>
    </citation>
    <scope>NUCLEOTIDE SEQUENCE [LARGE SCALE GENOMIC DNA]</scope>
</reference>
<dbReference type="GO" id="GO:0001227">
    <property type="term" value="F:DNA-binding transcription repressor activity, RNA polymerase II-specific"/>
    <property type="evidence" value="ECO:0007669"/>
    <property type="project" value="TreeGrafter"/>
</dbReference>
<evidence type="ECO:0000259" key="16">
    <source>
        <dbReference type="PROSITE" id="PS51030"/>
    </source>
</evidence>
<evidence type="ECO:0000259" key="17">
    <source>
        <dbReference type="PROSITE" id="PS51843"/>
    </source>
</evidence>
<dbReference type="AlphaFoldDB" id="H3CL78"/>
<dbReference type="InParanoid" id="H3CL78"/>
<dbReference type="PRINTS" id="PR00047">
    <property type="entry name" value="STROIDFINGER"/>
</dbReference>
<evidence type="ECO:0000256" key="5">
    <source>
        <dbReference type="ARBA" id="ARBA00022771"/>
    </source>
</evidence>
<dbReference type="SUPFAM" id="SSF57716">
    <property type="entry name" value="Glucocorticoid receptor-like (DNA-binding domain)"/>
    <property type="match status" value="1"/>
</dbReference>
<organism evidence="18 19">
    <name type="scientific">Tetraodon nigroviridis</name>
    <name type="common">Spotted green pufferfish</name>
    <name type="synonym">Chelonodon nigroviridis</name>
    <dbReference type="NCBI Taxonomy" id="99883"/>
    <lineage>
        <taxon>Eukaryota</taxon>
        <taxon>Metazoa</taxon>
        <taxon>Chordata</taxon>
        <taxon>Craniata</taxon>
        <taxon>Vertebrata</taxon>
        <taxon>Euteleostomi</taxon>
        <taxon>Actinopterygii</taxon>
        <taxon>Neopterygii</taxon>
        <taxon>Teleostei</taxon>
        <taxon>Neoteleostei</taxon>
        <taxon>Acanthomorphata</taxon>
        <taxon>Eupercaria</taxon>
        <taxon>Tetraodontiformes</taxon>
        <taxon>Tetradontoidea</taxon>
        <taxon>Tetraodontidae</taxon>
        <taxon>Tetraodon</taxon>
    </lineage>
</organism>
<evidence type="ECO:0000256" key="2">
    <source>
        <dbReference type="ARBA" id="ARBA00008092"/>
    </source>
</evidence>
<sequence>QALVMVDMETHYHPPSPLDESVLGSPLCTDDNFMDNMEELQDISKSIHSDTLSSLDIHDYPPSSNGSEGSTVLDALTPASSPSSVVYGMAAGQEELSASSSMLNLECRVCSDRASGYHYGVHACEGCKGFFRRTIRLKLEYDKCERRCKIQKKNRNKCQYCRFQKCLSVGMSHNAIRFGRMPQSEKLKLKAEMVTVDKVVVDPREADQKTLARQIYEAYLKNFNMNKAKARSILSGKTSTPPFVIHDMETLQLAEQTLVAKMVSSAGTLKDREAEVRIFHCCQYTSVETVTELTEFAKSVPGFSSLDLNDQVTLLKYGVYEALFAMLASCMNKDGLLVAYGSGFITREFLKSLRRPFSDMMEPKFQFAMKFNGLGLDDSDLALFVAAIICCGDRPGLVNVTHIERMQESIVRVLQLHLLANHPDDAFLFPRLLQKLADLRQLVTEHAQLVQEIKKTEDTSLHPLLQEIYRDMY</sequence>
<dbReference type="GO" id="GO:0009755">
    <property type="term" value="P:hormone-mediated signaling pathway"/>
    <property type="evidence" value="ECO:0007669"/>
    <property type="project" value="TreeGrafter"/>
</dbReference>
<dbReference type="Pfam" id="PF00104">
    <property type="entry name" value="Hormone_recep"/>
    <property type="match status" value="1"/>
</dbReference>
<keyword evidence="6 15" id="KW-0862">Zinc</keyword>
<comment type="similarity">
    <text evidence="2">Belongs to the nuclear hormone receptor family. NR1 subfamily.</text>
</comment>
<keyword evidence="8" id="KW-0446">Lipid-binding</keyword>
<keyword evidence="12 15" id="KW-0675">Receptor</keyword>
<evidence type="ECO:0000256" key="1">
    <source>
        <dbReference type="ARBA" id="ARBA00004123"/>
    </source>
</evidence>
<dbReference type="PRINTS" id="PR01288">
    <property type="entry name" value="PROXISOMEPAR"/>
</dbReference>
<dbReference type="GO" id="GO:0050728">
    <property type="term" value="P:negative regulation of inflammatory response"/>
    <property type="evidence" value="ECO:0007669"/>
    <property type="project" value="TreeGrafter"/>
</dbReference>
<dbReference type="GO" id="GO:0010887">
    <property type="term" value="P:negative regulation of cholesterol storage"/>
    <property type="evidence" value="ECO:0007669"/>
    <property type="project" value="TreeGrafter"/>
</dbReference>
<dbReference type="GO" id="GO:0008270">
    <property type="term" value="F:zinc ion binding"/>
    <property type="evidence" value="ECO:0007669"/>
    <property type="project" value="UniProtKB-KW"/>
</dbReference>
<dbReference type="GO" id="GO:0030154">
    <property type="term" value="P:cell differentiation"/>
    <property type="evidence" value="ECO:0007669"/>
    <property type="project" value="TreeGrafter"/>
</dbReference>
<dbReference type="InterPro" id="IPR003076">
    <property type="entry name" value="PPAR-alpha"/>
</dbReference>
<protein>
    <recommendedName>
        <fullName evidence="3">Peroxisome proliferator-activated receptor alpha</fullName>
    </recommendedName>
    <alternativeName>
        <fullName evidence="14">Nuclear receptor subfamily 1 group C member 1</fullName>
    </alternativeName>
</protein>
<keyword evidence="5 15" id="KW-0863">Zinc-finger</keyword>
<reference evidence="18" key="2">
    <citation type="submission" date="2025-08" db="UniProtKB">
        <authorList>
            <consortium name="Ensembl"/>
        </authorList>
    </citation>
    <scope>IDENTIFICATION</scope>
</reference>
<dbReference type="PROSITE" id="PS51843">
    <property type="entry name" value="NR_LBD"/>
    <property type="match status" value="1"/>
</dbReference>
<reference evidence="18" key="3">
    <citation type="submission" date="2025-09" db="UniProtKB">
        <authorList>
            <consortium name="Ensembl"/>
        </authorList>
    </citation>
    <scope>IDENTIFICATION</scope>
</reference>
<dbReference type="InterPro" id="IPR035500">
    <property type="entry name" value="NHR-like_dom_sf"/>
</dbReference>
<accession>H3CL78</accession>
<dbReference type="InterPro" id="IPR003074">
    <property type="entry name" value="1Cnucl_rcpt"/>
</dbReference>
<evidence type="ECO:0000256" key="3">
    <source>
        <dbReference type="ARBA" id="ARBA00019236"/>
    </source>
</evidence>
<dbReference type="InterPro" id="IPR001723">
    <property type="entry name" value="Nuclear_hrmn_rcpt"/>
</dbReference>
<evidence type="ECO:0000256" key="13">
    <source>
        <dbReference type="ARBA" id="ARBA00023242"/>
    </source>
</evidence>
<dbReference type="GO" id="GO:0000978">
    <property type="term" value="F:RNA polymerase II cis-regulatory region sequence-specific DNA binding"/>
    <property type="evidence" value="ECO:0007669"/>
    <property type="project" value="TreeGrafter"/>
</dbReference>
<dbReference type="PRINTS" id="PR00398">
    <property type="entry name" value="STRDHORMONER"/>
</dbReference>
<dbReference type="CDD" id="cd06932">
    <property type="entry name" value="NR_LBD_PPAR"/>
    <property type="match status" value="1"/>
</dbReference>
<dbReference type="PANTHER" id="PTHR24082">
    <property type="entry name" value="NUCLEAR HORMONE RECEPTOR"/>
    <property type="match status" value="1"/>
</dbReference>
<dbReference type="PROSITE" id="PS00031">
    <property type="entry name" value="NUCLEAR_REC_DBD_1"/>
    <property type="match status" value="1"/>
</dbReference>
<dbReference type="PANTHER" id="PTHR24082:SF197">
    <property type="entry name" value="PEROXISOME PROLIFERATOR-ACTIVATED RECEPTOR ALPHA"/>
    <property type="match status" value="1"/>
</dbReference>
<keyword evidence="13 15" id="KW-0539">Nucleus</keyword>
<evidence type="ECO:0000256" key="4">
    <source>
        <dbReference type="ARBA" id="ARBA00022723"/>
    </source>
</evidence>
<evidence type="ECO:0000256" key="8">
    <source>
        <dbReference type="ARBA" id="ARBA00023121"/>
    </source>
</evidence>
<keyword evidence="11 15" id="KW-0804">Transcription</keyword>
<dbReference type="SUPFAM" id="SSF48508">
    <property type="entry name" value="Nuclear receptor ligand-binding domain"/>
    <property type="match status" value="1"/>
</dbReference>
<evidence type="ECO:0000256" key="9">
    <source>
        <dbReference type="ARBA" id="ARBA00023125"/>
    </source>
</evidence>
<dbReference type="Ensembl" id="ENSTNIT00000009178.1">
    <property type="protein sequence ID" value="ENSTNIP00000009007.1"/>
    <property type="gene ID" value="ENSTNIG00000006254.1"/>
</dbReference>
<evidence type="ECO:0000256" key="7">
    <source>
        <dbReference type="ARBA" id="ARBA00023015"/>
    </source>
</evidence>
<dbReference type="InterPro" id="IPR013088">
    <property type="entry name" value="Znf_NHR/GATA"/>
</dbReference>
<dbReference type="SMART" id="SM00430">
    <property type="entry name" value="HOLI"/>
    <property type="match status" value="1"/>
</dbReference>
<dbReference type="FunFam" id="1.10.565.10:FF:000013">
    <property type="entry name" value="Peroxisome proliferator-activated receptor delta"/>
    <property type="match status" value="1"/>
</dbReference>
<evidence type="ECO:0000256" key="14">
    <source>
        <dbReference type="ARBA" id="ARBA00032723"/>
    </source>
</evidence>
<dbReference type="Proteomes" id="UP000007303">
    <property type="component" value="Unassembled WGS sequence"/>
</dbReference>
<dbReference type="GO" id="GO:0006631">
    <property type="term" value="P:fatty acid metabolic process"/>
    <property type="evidence" value="ECO:0007669"/>
    <property type="project" value="TreeGrafter"/>
</dbReference>
<dbReference type="GO" id="GO:0070417">
    <property type="term" value="P:cellular response to cold"/>
    <property type="evidence" value="ECO:0007669"/>
    <property type="project" value="Ensembl"/>
</dbReference>
<dbReference type="GO" id="GO:0014823">
    <property type="term" value="P:response to activity"/>
    <property type="evidence" value="ECO:0007669"/>
    <property type="project" value="Ensembl"/>
</dbReference>